<dbReference type="Proteomes" id="UP000671828">
    <property type="component" value="Chromosome"/>
</dbReference>
<dbReference type="InterPro" id="IPR029064">
    <property type="entry name" value="Ribosomal_eL30-like_sf"/>
</dbReference>
<accession>A0A8T8HV83</accession>
<evidence type="ECO:0008006" key="5">
    <source>
        <dbReference type="Google" id="ProtNLM"/>
    </source>
</evidence>
<gene>
    <name evidence="2" type="ORF">J7S33_24585</name>
    <name evidence="1" type="ORF">JOE68_004743</name>
</gene>
<dbReference type="EMBL" id="JAFBCL010000001">
    <property type="protein sequence ID" value="MBM7813878.1"/>
    <property type="molecule type" value="Genomic_DNA"/>
</dbReference>
<dbReference type="SUPFAM" id="SSF55315">
    <property type="entry name" value="L30e-like"/>
    <property type="match status" value="1"/>
</dbReference>
<dbReference type="Proteomes" id="UP001195724">
    <property type="component" value="Unassembled WGS sequence"/>
</dbReference>
<reference evidence="2" key="2">
    <citation type="submission" date="2021-04" db="EMBL/GenBank/DDBJ databases">
        <title>Saccharothrix algeriensis WGS.</title>
        <authorList>
            <person name="Stuskova K."/>
            <person name="Hakalova E."/>
            <person name="Tebbal A.B."/>
            <person name="Eichmeier A."/>
        </authorList>
    </citation>
    <scope>NUCLEOTIDE SEQUENCE</scope>
    <source>
        <strain evidence="2">NRRL B-24137</strain>
    </source>
</reference>
<dbReference type="Pfam" id="PF18844">
    <property type="entry name" value="baeRF_family2"/>
    <property type="match status" value="1"/>
</dbReference>
<evidence type="ECO:0000313" key="1">
    <source>
        <dbReference type="EMBL" id="MBM7813878.1"/>
    </source>
</evidence>
<reference evidence="1 4" key="1">
    <citation type="submission" date="2021-01" db="EMBL/GenBank/DDBJ databases">
        <title>Sequencing the genomes of 1000 actinobacteria strains.</title>
        <authorList>
            <person name="Klenk H.-P."/>
        </authorList>
    </citation>
    <scope>NUCLEOTIDE SEQUENCE [LARGE SCALE GENOMIC DNA]</scope>
    <source>
        <strain evidence="1 4">DSM 44581</strain>
    </source>
</reference>
<name>A0A8T8HV83_9PSEU</name>
<evidence type="ECO:0000313" key="2">
    <source>
        <dbReference type="EMBL" id="QTR02311.1"/>
    </source>
</evidence>
<evidence type="ECO:0000313" key="3">
    <source>
        <dbReference type="Proteomes" id="UP000671828"/>
    </source>
</evidence>
<protein>
    <recommendedName>
        <fullName evidence="5">ERF1-like protein</fullName>
    </recommendedName>
</protein>
<dbReference type="AlphaFoldDB" id="A0A8T8HV83"/>
<proteinExistence type="predicted"/>
<sequence length="310" mass="32548">MHTTGWHEVVGVDGPFVSVYLDVSDHLDLRWRAVRDQLDGAGADPALLAVVESAVRATLPAPGRSPRAGRGLVAAGDRVLVDRYLPVPPPGYTARFGPLPYLLPLVDLSEPLLPHVVVQVDEHGAELRGVDPSGRPVAVASVGARRPGRPWGAAELADVAQEATTLVDRLSAPLLVLAGPLPTRRSLRVALPDRYHHLVVEVEGSPDRAVLHLAGRANQDRRRAVAQRFRDESAGLTGRAVHGLAAVREALANEAVETLLLTDALVGARSVDGGRADEVLPLLAAACGADIALVGGAVQLREDVGALLAA</sequence>
<dbReference type="InterPro" id="IPR040701">
    <property type="entry name" value="Bact_RF_family2"/>
</dbReference>
<evidence type="ECO:0000313" key="4">
    <source>
        <dbReference type="Proteomes" id="UP001195724"/>
    </source>
</evidence>
<dbReference type="Gene3D" id="3.30.1330.30">
    <property type="match status" value="1"/>
</dbReference>
<dbReference type="RefSeq" id="WP_204844459.1">
    <property type="nucleotide sequence ID" value="NZ_JAFBCL010000001.1"/>
</dbReference>
<dbReference type="EMBL" id="CP072788">
    <property type="protein sequence ID" value="QTR02311.1"/>
    <property type="molecule type" value="Genomic_DNA"/>
</dbReference>
<keyword evidence="4" id="KW-1185">Reference proteome</keyword>
<organism evidence="2 3">
    <name type="scientific">Saccharothrix algeriensis</name>
    <dbReference type="NCBI Taxonomy" id="173560"/>
    <lineage>
        <taxon>Bacteria</taxon>
        <taxon>Bacillati</taxon>
        <taxon>Actinomycetota</taxon>
        <taxon>Actinomycetes</taxon>
        <taxon>Pseudonocardiales</taxon>
        <taxon>Pseudonocardiaceae</taxon>
        <taxon>Saccharothrix</taxon>
    </lineage>
</organism>